<reference evidence="3" key="1">
    <citation type="submission" date="2016-03" db="EMBL/GenBank/DDBJ databases">
        <authorList>
            <person name="Guldener U."/>
        </authorList>
    </citation>
    <scope>NUCLEOTIDE SEQUENCE [LARGE SCALE GENOMIC DNA]</scope>
    <source>
        <strain evidence="3">04CH-RAC-A.6.1</strain>
    </source>
</reference>
<dbReference type="Proteomes" id="UP000178912">
    <property type="component" value="Unassembled WGS sequence"/>
</dbReference>
<evidence type="ECO:0000259" key="1">
    <source>
        <dbReference type="Pfam" id="PF01425"/>
    </source>
</evidence>
<gene>
    <name evidence="2" type="ORF">RAG0_08394</name>
</gene>
<evidence type="ECO:0000313" key="2">
    <source>
        <dbReference type="EMBL" id="CZT00315.1"/>
    </source>
</evidence>
<dbReference type="InterPro" id="IPR036928">
    <property type="entry name" value="AS_sf"/>
</dbReference>
<dbReference type="Gene3D" id="3.90.1300.10">
    <property type="entry name" value="Amidase signature (AS) domain"/>
    <property type="match status" value="1"/>
</dbReference>
<dbReference type="PANTHER" id="PTHR42678:SF34">
    <property type="entry name" value="OS04G0183300 PROTEIN"/>
    <property type="match status" value="1"/>
</dbReference>
<dbReference type="OrthoDB" id="566138at2759"/>
<dbReference type="EMBL" id="FJUX01000044">
    <property type="protein sequence ID" value="CZT00315.1"/>
    <property type="molecule type" value="Genomic_DNA"/>
</dbReference>
<organism evidence="2 3">
    <name type="scientific">Rhynchosporium agropyri</name>
    <dbReference type="NCBI Taxonomy" id="914238"/>
    <lineage>
        <taxon>Eukaryota</taxon>
        <taxon>Fungi</taxon>
        <taxon>Dikarya</taxon>
        <taxon>Ascomycota</taxon>
        <taxon>Pezizomycotina</taxon>
        <taxon>Leotiomycetes</taxon>
        <taxon>Helotiales</taxon>
        <taxon>Ploettnerulaceae</taxon>
        <taxon>Rhynchosporium</taxon>
    </lineage>
</organism>
<dbReference type="SUPFAM" id="SSF75304">
    <property type="entry name" value="Amidase signature (AS) enzymes"/>
    <property type="match status" value="1"/>
</dbReference>
<dbReference type="AlphaFoldDB" id="A0A1E1KQN2"/>
<keyword evidence="3" id="KW-1185">Reference proteome</keyword>
<evidence type="ECO:0000313" key="3">
    <source>
        <dbReference type="Proteomes" id="UP000178912"/>
    </source>
</evidence>
<sequence length="476" mass="51428">MSPFALSLNVNFLEATSETWKLHLDNRNCKSVDLVTAYLKRIAKDNIHGAAIRAIIEQMIERISSPWPKSWMKSAREGKSAVRCMDNIAIQGKLKTTAGSKALHASVVARDSTVVAKLRKAGLIIIGKANLSELCNYRASGVLPNAWSGTGGLGLSPSNPGLDPSGSSSGSASAIAAGFIPLAIGSETDGSLICPSIRAGIWALKPTVGLISRAGIIPVSLNQDSPGPMAKNVKDIALLLNALVGPDEADPASIGASSGRRSDYTAFLTPNFEGLRIGVMNPEWFMSDENIPYDAKYIIESTLSALKRMEDAGAVVKNPVNLPTLDEMLAFNPSDVQHLDFKEGLKSYLANFESSDIHTLEDVMQWNYEHPQKDFESQITFEEVLEWAKKDISAHDEALSRQLRLSRDNGIDVVLKTHDLDILLVPSDAKKATRISAMAGLLLLLLLPPLAFEALYPDTASPEAFKRDASWPPVVS</sequence>
<protein>
    <recommendedName>
        <fullName evidence="1">Amidase domain-containing protein</fullName>
    </recommendedName>
</protein>
<name>A0A1E1KQN2_9HELO</name>
<dbReference type="InterPro" id="IPR023631">
    <property type="entry name" value="Amidase_dom"/>
</dbReference>
<dbReference type="Pfam" id="PF01425">
    <property type="entry name" value="Amidase"/>
    <property type="match status" value="1"/>
</dbReference>
<dbReference type="PANTHER" id="PTHR42678">
    <property type="entry name" value="AMIDASE"/>
    <property type="match status" value="1"/>
</dbReference>
<feature type="domain" description="Amidase" evidence="1">
    <location>
        <begin position="86"/>
        <end position="439"/>
    </location>
</feature>
<accession>A0A1E1KQN2</accession>
<proteinExistence type="predicted"/>